<keyword evidence="5 7" id="KW-0472">Membrane</keyword>
<dbReference type="EMBL" id="CAUOFW020002893">
    <property type="protein sequence ID" value="CAK9156674.1"/>
    <property type="molecule type" value="Genomic_DNA"/>
</dbReference>
<dbReference type="AlphaFoldDB" id="A0ABC8SHL3"/>
<keyword evidence="4 7" id="KW-1133">Transmembrane helix</keyword>
<comment type="subcellular location">
    <subcellularLocation>
        <location evidence="1">Membrane</location>
        <topology evidence="1">Multi-pass membrane protein</topology>
    </subcellularLocation>
</comment>
<evidence type="ECO:0000256" key="6">
    <source>
        <dbReference type="ARBA" id="ARBA00044504"/>
    </source>
</evidence>
<feature type="transmembrane region" description="Helical" evidence="7">
    <location>
        <begin position="219"/>
        <end position="244"/>
    </location>
</feature>
<name>A0ABC8SHL3_9AQUA</name>
<accession>A0ABC8SHL3</accession>
<feature type="transmembrane region" description="Helical" evidence="7">
    <location>
        <begin position="264"/>
        <end position="282"/>
    </location>
</feature>
<evidence type="ECO:0000256" key="7">
    <source>
        <dbReference type="SAM" id="Phobius"/>
    </source>
</evidence>
<organism evidence="8 9">
    <name type="scientific">Ilex paraguariensis</name>
    <name type="common">yerba mate</name>
    <dbReference type="NCBI Taxonomy" id="185542"/>
    <lineage>
        <taxon>Eukaryota</taxon>
        <taxon>Viridiplantae</taxon>
        <taxon>Streptophyta</taxon>
        <taxon>Embryophyta</taxon>
        <taxon>Tracheophyta</taxon>
        <taxon>Spermatophyta</taxon>
        <taxon>Magnoliopsida</taxon>
        <taxon>eudicotyledons</taxon>
        <taxon>Gunneridae</taxon>
        <taxon>Pentapetalae</taxon>
        <taxon>asterids</taxon>
        <taxon>campanulids</taxon>
        <taxon>Aquifoliales</taxon>
        <taxon>Aquifoliaceae</taxon>
        <taxon>Ilex</taxon>
    </lineage>
</organism>
<dbReference type="Gene3D" id="1.20.1250.20">
    <property type="entry name" value="MFS general substrate transporter like domains"/>
    <property type="match status" value="1"/>
</dbReference>
<dbReference type="Pfam" id="PF00854">
    <property type="entry name" value="PTR2"/>
    <property type="match status" value="1"/>
</dbReference>
<evidence type="ECO:0000256" key="4">
    <source>
        <dbReference type="ARBA" id="ARBA00022989"/>
    </source>
</evidence>
<keyword evidence="3 7" id="KW-0812">Transmembrane</keyword>
<feature type="transmembrane region" description="Helical" evidence="7">
    <location>
        <begin position="53"/>
        <end position="73"/>
    </location>
</feature>
<proteinExistence type="inferred from homology"/>
<comment type="caution">
    <text evidence="8">The sequence shown here is derived from an EMBL/GenBank/DDBJ whole genome shotgun (WGS) entry which is preliminary data.</text>
</comment>
<keyword evidence="9" id="KW-1185">Reference proteome</keyword>
<protein>
    <recommendedName>
        <fullName evidence="10">NPF family transporter</fullName>
    </recommendedName>
</protein>
<evidence type="ECO:0008006" key="10">
    <source>
        <dbReference type="Google" id="ProtNLM"/>
    </source>
</evidence>
<dbReference type="PANTHER" id="PTHR11654">
    <property type="entry name" value="OLIGOPEPTIDE TRANSPORTER-RELATED"/>
    <property type="match status" value="1"/>
</dbReference>
<comment type="similarity">
    <text evidence="6">Belongs to the major facilitator superfamily. Phosphate:H(+) symporter (TC 2.A.1.9) family.</text>
</comment>
<dbReference type="InterPro" id="IPR000109">
    <property type="entry name" value="POT_fam"/>
</dbReference>
<sequence length="308" mass="33938">MALGPNLGAIGLPMDPHNLILDKAMIIDDIDASTKKRNPWRLSSVNQVEEVKLLIRLIPIWLSCLMFTVVIAQQSTYFTKQGSTMVRSIGHNFHFPAASLQVFTGLTILVSVLIYDRVLVPLAQTITKHPSGITMLQRMGIGFFFSVLAMVVSALVEAKRVGIAQAHGLEDSPKSTVPMSVWWLLPQYMLCGLSDVFTIVGMQELFYDQMPEEMRSMGAAAYLSAIGVGSFMSTGVIAAVQAISSRLGHEWLSDNLNGAHLDDFYWVLAGLSALNLCAYVWVAKGFVYKKLEWDDAEKEVNFPGFADA</sequence>
<dbReference type="SUPFAM" id="SSF103473">
    <property type="entry name" value="MFS general substrate transporter"/>
    <property type="match status" value="1"/>
</dbReference>
<dbReference type="Proteomes" id="UP001642360">
    <property type="component" value="Unassembled WGS sequence"/>
</dbReference>
<dbReference type="GO" id="GO:0016020">
    <property type="term" value="C:membrane"/>
    <property type="evidence" value="ECO:0007669"/>
    <property type="project" value="UniProtKB-SubCell"/>
</dbReference>
<evidence type="ECO:0000256" key="5">
    <source>
        <dbReference type="ARBA" id="ARBA00023136"/>
    </source>
</evidence>
<evidence type="ECO:0000256" key="2">
    <source>
        <dbReference type="ARBA" id="ARBA00005982"/>
    </source>
</evidence>
<feature type="transmembrane region" description="Helical" evidence="7">
    <location>
        <begin position="93"/>
        <end position="115"/>
    </location>
</feature>
<reference evidence="8 9" key="1">
    <citation type="submission" date="2024-02" db="EMBL/GenBank/DDBJ databases">
        <authorList>
            <person name="Vignale AGUSTIN F."/>
            <person name="Sosa J E."/>
            <person name="Modenutti C."/>
        </authorList>
    </citation>
    <scope>NUCLEOTIDE SEQUENCE [LARGE SCALE GENOMIC DNA]</scope>
</reference>
<evidence type="ECO:0000256" key="3">
    <source>
        <dbReference type="ARBA" id="ARBA00022692"/>
    </source>
</evidence>
<evidence type="ECO:0000256" key="1">
    <source>
        <dbReference type="ARBA" id="ARBA00004141"/>
    </source>
</evidence>
<gene>
    <name evidence="8" type="ORF">ILEXP_LOCUS25220</name>
</gene>
<dbReference type="InterPro" id="IPR036259">
    <property type="entry name" value="MFS_trans_sf"/>
</dbReference>
<comment type="similarity">
    <text evidence="2">Belongs to the major facilitator superfamily. Proton-dependent oligopeptide transporter (POT/PTR) (TC 2.A.17) family.</text>
</comment>
<evidence type="ECO:0000313" key="9">
    <source>
        <dbReference type="Proteomes" id="UP001642360"/>
    </source>
</evidence>
<feature type="transmembrane region" description="Helical" evidence="7">
    <location>
        <begin position="136"/>
        <end position="156"/>
    </location>
</feature>
<evidence type="ECO:0000313" key="8">
    <source>
        <dbReference type="EMBL" id="CAK9156674.1"/>
    </source>
</evidence>